<evidence type="ECO:0000313" key="1">
    <source>
        <dbReference type="EMBL" id="CDH21709.1"/>
    </source>
</evidence>
<evidence type="ECO:0000313" key="2">
    <source>
        <dbReference type="Proteomes" id="UP000028500"/>
    </source>
</evidence>
<protein>
    <submittedName>
        <fullName evidence="1">Uncharacterized protein</fullName>
    </submittedName>
</protein>
<gene>
    <name evidence="1" type="ORF">XBKQ1_620012</name>
</gene>
<reference evidence="1" key="1">
    <citation type="submission" date="2013-07" db="EMBL/GenBank/DDBJ databases">
        <title>Sub-species coevolution in mutualistic symbiosis.</title>
        <authorList>
            <person name="Murfin K."/>
            <person name="Klassen J."/>
            <person name="Lee M."/>
            <person name="Forst S."/>
            <person name="Stock P."/>
            <person name="Goodrich-Blair H."/>
        </authorList>
    </citation>
    <scope>NUCLEOTIDE SEQUENCE [LARGE SCALE GENOMIC DNA]</scope>
    <source>
        <strain evidence="1">Kraussei Quebec</strain>
    </source>
</reference>
<comment type="caution">
    <text evidence="1">The sequence shown here is derived from an EMBL/GenBank/DDBJ whole genome shotgun (WGS) entry which is preliminary data.</text>
</comment>
<dbReference type="AlphaFoldDB" id="A0A077PPN0"/>
<dbReference type="EMBL" id="CBSY010000253">
    <property type="protein sequence ID" value="CDH21709.1"/>
    <property type="molecule type" value="Genomic_DNA"/>
</dbReference>
<accession>A0A077PPN0</accession>
<dbReference type="HOGENOM" id="CLU_206712_1_0_6"/>
<organism evidence="1 2">
    <name type="scientific">Xenorhabdus bovienii str. kraussei Quebec</name>
    <dbReference type="NCBI Taxonomy" id="1398203"/>
    <lineage>
        <taxon>Bacteria</taxon>
        <taxon>Pseudomonadati</taxon>
        <taxon>Pseudomonadota</taxon>
        <taxon>Gammaproteobacteria</taxon>
        <taxon>Enterobacterales</taxon>
        <taxon>Morganellaceae</taxon>
        <taxon>Xenorhabdus</taxon>
    </lineage>
</organism>
<dbReference type="Proteomes" id="UP000028500">
    <property type="component" value="Unassembled WGS sequence"/>
</dbReference>
<sequence length="43" mass="4345">MAQSNGQGLAALCAYTLVRVFTSVPAFALSMVVQAGEASASPE</sequence>
<name>A0A077PPN0_XENBV</name>
<proteinExistence type="predicted"/>
<keyword evidence="2" id="KW-1185">Reference proteome</keyword>